<accession>A0A136IIW5</accession>
<gene>
    <name evidence="1" type="ORF">Micbo1qcDRAFT_210359</name>
</gene>
<dbReference type="STRING" id="196109.A0A136IIW5"/>
<proteinExistence type="predicted"/>
<protein>
    <submittedName>
        <fullName evidence="1">Uncharacterized protein</fullName>
    </submittedName>
</protein>
<dbReference type="AlphaFoldDB" id="A0A136IIW5"/>
<dbReference type="EMBL" id="KQ964314">
    <property type="protein sequence ID" value="KXJ84891.1"/>
    <property type="molecule type" value="Genomic_DNA"/>
</dbReference>
<dbReference type="Proteomes" id="UP000070501">
    <property type="component" value="Unassembled WGS sequence"/>
</dbReference>
<reference evidence="2" key="1">
    <citation type="submission" date="2016-02" db="EMBL/GenBank/DDBJ databases">
        <title>Draft genome sequence of Microdochium bolleyi, a fungal endophyte of beachgrass.</title>
        <authorList>
            <consortium name="DOE Joint Genome Institute"/>
            <person name="David A.S."/>
            <person name="May G."/>
            <person name="Haridas S."/>
            <person name="Lim J."/>
            <person name="Wang M."/>
            <person name="Labutti K."/>
            <person name="Lipzen A."/>
            <person name="Barry K."/>
            <person name="Grigoriev I.V."/>
        </authorList>
    </citation>
    <scope>NUCLEOTIDE SEQUENCE [LARGE SCALE GENOMIC DNA]</scope>
    <source>
        <strain evidence="2">J235TASD1</strain>
    </source>
</reference>
<evidence type="ECO:0000313" key="1">
    <source>
        <dbReference type="EMBL" id="KXJ84891.1"/>
    </source>
</evidence>
<evidence type="ECO:0000313" key="2">
    <source>
        <dbReference type="Proteomes" id="UP000070501"/>
    </source>
</evidence>
<keyword evidence="2" id="KW-1185">Reference proteome</keyword>
<dbReference type="OrthoDB" id="160645at2759"/>
<name>A0A136IIW5_9PEZI</name>
<sequence>MNLAPTWTPTASFRDVFDMRPHAAQLDESPWGDAYEMFKFEDFKGSANYGMNLGVLAKLTGADQLVTIEIGGLEEMPKPGVTVWCVKCFAKGDIKVTGSATFSAAGLRSIKLGFDGSIEAQLQLGINAYMEYEKPILKFRLLAIPLLGYSVHDVTDIGVVATLDFDANVKVEALGQMLAGIDMQWIKIGTEIDLLQWAESKAYGVAPYVAPAFDVSGEATVTSSLGLPIALAVGVIIPVPKWDATIAVVDRPAIQGVAEYRASYVDFGAGTAVGSSGLEGCKGIHYYASLINEFQLQILGKYKYDLGSWKGPKFREGCIGDNGVSQVIDQQSPPPAGKSRLGCDLPNNAFNDGEFATGSFGAWKNWRSDDRASFNIVNDDKATSGPKVMSIRKPPKDTSGWTCQCSRPLFTCACPEDKQEWNFELSQDMNVCTWSKFDFNVYGRVLDSDGACKIETLFLRGITDDSINDEYTVDKLIMPVTANNAAMFPLEKPIGVTVPSYDNMPMLRFNVGIKIKCVSATRFDIRLDNMQLKADFAASSAMRRDLLEDRGTAGANITRRQTIPTIPQGNNIPILLVPRPTF</sequence>
<organism evidence="1 2">
    <name type="scientific">Microdochium bolleyi</name>
    <dbReference type="NCBI Taxonomy" id="196109"/>
    <lineage>
        <taxon>Eukaryota</taxon>
        <taxon>Fungi</taxon>
        <taxon>Dikarya</taxon>
        <taxon>Ascomycota</taxon>
        <taxon>Pezizomycotina</taxon>
        <taxon>Sordariomycetes</taxon>
        <taxon>Xylariomycetidae</taxon>
        <taxon>Xylariales</taxon>
        <taxon>Microdochiaceae</taxon>
        <taxon>Microdochium</taxon>
    </lineage>
</organism>
<dbReference type="InParanoid" id="A0A136IIW5"/>